<protein>
    <submittedName>
        <fullName evidence="1">Uncharacterized protein</fullName>
    </submittedName>
</protein>
<dbReference type="AlphaFoldDB" id="A0A931GVG0"/>
<accession>A0A931GVG0</accession>
<name>A0A931GVG0_9BACT</name>
<dbReference type="Proteomes" id="UP000628448">
    <property type="component" value="Unassembled WGS sequence"/>
</dbReference>
<sequence length="87" mass="9486">MYIIHSIKIQEFKNIVTAEYFGLFSLVTSCCISWHRLLCHSLVLPGQMIGSAGQNRFVTTQSCFGNNIGAAAQPVIRCAAAAIKVEP</sequence>
<gene>
    <name evidence="1" type="ORF">I5907_02300</name>
</gene>
<proteinExistence type="predicted"/>
<comment type="caution">
    <text evidence="1">The sequence shown here is derived from an EMBL/GenBank/DDBJ whole genome shotgun (WGS) entry which is preliminary data.</text>
</comment>
<evidence type="ECO:0000313" key="1">
    <source>
        <dbReference type="EMBL" id="MBG9375043.1"/>
    </source>
</evidence>
<reference evidence="1" key="1">
    <citation type="submission" date="2020-11" db="EMBL/GenBank/DDBJ databases">
        <title>Bacterial whole genome sequence for Panacibacter sp. DH6.</title>
        <authorList>
            <person name="Le V."/>
            <person name="Ko S."/>
            <person name="Ahn C.-Y."/>
            <person name="Oh H.-M."/>
        </authorList>
    </citation>
    <scope>NUCLEOTIDE SEQUENCE</scope>
    <source>
        <strain evidence="1">DH6</strain>
    </source>
</reference>
<dbReference type="EMBL" id="JADWYR010000001">
    <property type="protein sequence ID" value="MBG9375043.1"/>
    <property type="molecule type" value="Genomic_DNA"/>
</dbReference>
<dbReference type="RefSeq" id="WP_196989123.1">
    <property type="nucleotide sequence ID" value="NZ_JADWYR010000001.1"/>
</dbReference>
<keyword evidence="2" id="KW-1185">Reference proteome</keyword>
<organism evidence="1 2">
    <name type="scientific">Panacibacter microcysteis</name>
    <dbReference type="NCBI Taxonomy" id="2793269"/>
    <lineage>
        <taxon>Bacteria</taxon>
        <taxon>Pseudomonadati</taxon>
        <taxon>Bacteroidota</taxon>
        <taxon>Chitinophagia</taxon>
        <taxon>Chitinophagales</taxon>
        <taxon>Chitinophagaceae</taxon>
        <taxon>Panacibacter</taxon>
    </lineage>
</organism>
<evidence type="ECO:0000313" key="2">
    <source>
        <dbReference type="Proteomes" id="UP000628448"/>
    </source>
</evidence>